<gene>
    <name evidence="3" type="ORF">PHMEG_0003097</name>
</gene>
<dbReference type="InterPro" id="IPR014009">
    <property type="entry name" value="PIK_FAT"/>
</dbReference>
<feature type="region of interest" description="Disordered" evidence="1">
    <location>
        <begin position="452"/>
        <end position="482"/>
    </location>
</feature>
<protein>
    <submittedName>
        <fullName evidence="3">Phosphatidylinositol kinase</fullName>
    </submittedName>
</protein>
<feature type="region of interest" description="Disordered" evidence="1">
    <location>
        <begin position="2247"/>
        <end position="2279"/>
    </location>
</feature>
<dbReference type="OrthoDB" id="381190at2759"/>
<evidence type="ECO:0000313" key="4">
    <source>
        <dbReference type="Proteomes" id="UP000198211"/>
    </source>
</evidence>
<dbReference type="InterPro" id="IPR003151">
    <property type="entry name" value="PIK-rel_kinase_FAT"/>
</dbReference>
<organism evidence="3 4">
    <name type="scientific">Phytophthora megakarya</name>
    <dbReference type="NCBI Taxonomy" id="4795"/>
    <lineage>
        <taxon>Eukaryota</taxon>
        <taxon>Sar</taxon>
        <taxon>Stramenopiles</taxon>
        <taxon>Oomycota</taxon>
        <taxon>Peronosporomycetes</taxon>
        <taxon>Peronosporales</taxon>
        <taxon>Peronosporaceae</taxon>
        <taxon>Phytophthora</taxon>
    </lineage>
</organism>
<keyword evidence="3" id="KW-0418">Kinase</keyword>
<dbReference type="EMBL" id="NBNE01000152">
    <property type="protein sequence ID" value="OWZ22232.1"/>
    <property type="molecule type" value="Genomic_DNA"/>
</dbReference>
<evidence type="ECO:0000259" key="2">
    <source>
        <dbReference type="PROSITE" id="PS51189"/>
    </source>
</evidence>
<name>A0A225WXK5_9STRA</name>
<evidence type="ECO:0000256" key="1">
    <source>
        <dbReference type="SAM" id="MobiDB-lite"/>
    </source>
</evidence>
<keyword evidence="4" id="KW-1185">Reference proteome</keyword>
<dbReference type="PANTHER" id="PTHR37079:SF4">
    <property type="entry name" value="SERINE_THREONINE-PROTEIN KINASE ATM"/>
    <property type="match status" value="1"/>
</dbReference>
<reference evidence="4" key="1">
    <citation type="submission" date="2017-03" db="EMBL/GenBank/DDBJ databases">
        <title>Phytopthora megakarya and P. palmivora, two closely related causual agents of cacao black pod achieved similar genome size and gene model numbers by different mechanisms.</title>
        <authorList>
            <person name="Ali S."/>
            <person name="Shao J."/>
            <person name="Larry D.J."/>
            <person name="Kronmiller B."/>
            <person name="Shen D."/>
            <person name="Strem M.D."/>
            <person name="Melnick R.L."/>
            <person name="Guiltinan M.J."/>
            <person name="Tyler B.M."/>
            <person name="Meinhardt L.W."/>
            <person name="Bailey B.A."/>
        </authorList>
    </citation>
    <scope>NUCLEOTIDE SEQUENCE [LARGE SCALE GENOMIC DNA]</scope>
    <source>
        <strain evidence="4">zdho120</strain>
    </source>
</reference>
<dbReference type="PROSITE" id="PS51189">
    <property type="entry name" value="FAT"/>
    <property type="match status" value="1"/>
</dbReference>
<comment type="caution">
    <text evidence="3">The sequence shown here is derived from an EMBL/GenBank/DDBJ whole genome shotgun (WGS) entry which is preliminary data.</text>
</comment>
<keyword evidence="3" id="KW-0808">Transferase</keyword>
<dbReference type="STRING" id="4795.A0A225WXK5"/>
<evidence type="ECO:0000313" key="3">
    <source>
        <dbReference type="EMBL" id="OWZ22232.1"/>
    </source>
</evidence>
<dbReference type="InterPro" id="IPR038980">
    <property type="entry name" value="ATM_plant"/>
</dbReference>
<dbReference type="GO" id="GO:0004674">
    <property type="term" value="F:protein serine/threonine kinase activity"/>
    <property type="evidence" value="ECO:0007669"/>
    <property type="project" value="InterPro"/>
</dbReference>
<dbReference type="PANTHER" id="PTHR37079">
    <property type="entry name" value="SERINE/THREONINE-PROTEIN KINASE ATM"/>
    <property type="match status" value="1"/>
</dbReference>
<feature type="region of interest" description="Disordered" evidence="1">
    <location>
        <begin position="1057"/>
        <end position="1112"/>
    </location>
</feature>
<accession>A0A225WXK5</accession>
<proteinExistence type="predicted"/>
<feature type="compositionally biased region" description="Polar residues" evidence="1">
    <location>
        <begin position="1083"/>
        <end position="1098"/>
    </location>
</feature>
<dbReference type="GO" id="GO:0006974">
    <property type="term" value="P:DNA damage response"/>
    <property type="evidence" value="ECO:0007669"/>
    <property type="project" value="InterPro"/>
</dbReference>
<sequence length="3039" mass="341451">MVERDAEWRQFFALCSDLRSVKSSKGVSSAVEKLQTFLSDDRSRQLVHRWRSWGYLLSCLLHVLKEELRVYLNGSKRKTSKRPKTPQLRYWHYLRTELETAHVAGDGPVLHLDPNGRDCICQLFGFSAAVIDRQASMEFDRSFETLVDKEAWLTLEVLLQYRVYCAVLDYKDWKNMLDLALGSISPQLGSNLIGDAATAATRARVIRFLLKNCPFDLNENSTERELLPGVVEVMEQWFEAGKGASMEREADSLVLVIALTLLETLTDLMRTYFGSIAPYLLKRAGTILEFIVMSNKARKNGLRSAPTEFLMLFFELYQHNKTTEPNFCYLPPAKLLREMKKLIQVAMGTDEINLLMAHFNSVREQRLGNALGIDDQGIRHLACVADIIFYHDCLVADQMQSNYTFTQEDGLFDQVIVGSKRPRSIATVLAWETVIEQFFDSPRTDTCTQYMASNSASPRSQRQSRTVSYLSRNSSQSQRTEAKQTNDSGAWLLLLLSILSRHGEYYVINRIGDLMLVMQKLGDMLIVKVLTKWQVLTIQILIRMAALSARHREECGDNFKEHWVNVWRNLFRPELPYIRATEGIGLMRGHAGDAVLTLLNCCISFGLVSVETIEVNGTDLWSLPAFRQPSVDTPAARGDTMRPYARTSMSSVCTLLSLLRHVQLPRGSDSSVITSQGCDVLSVDEEIFITERESVQSRLLRSLFDHLRVQVFRKNVILTRNPTSSFTKVDYQTEMSPVVYASVIQAFYGLKSPSGNKREVIFVPELIRKLSVRDVDECDSYITGEELNGFGVAFCMLESGLDCLSMEFPQSTGVKPAAYSLPIHAVAGEHLIAGDSSYGGVNSCEMQIDDQFQRLAAPMGLLEKVIPPQDTNHLFTDDTCYVDAYAQSISIETAEALQTEVINSFSDLLSEISSKLPSDGCNPIKGLRLLANSLDVGFILATLYASECDSHSEKSMGIENRLRVLPLVKQFFEIVANYLKPSMIKQAQQSQSMSENVVYLLRRLHSIILVSQGRQTLVKCRHPSADPIELRTPPDLRPSIRAIVNVLEESLVFLSGGGAPPVSSPPPTRPRTGFTSLRKTSRWESTSNRSVPSQQHLQTQKEWDAMEDGEEDDITRDRCPTRVIQKSIGLWCFRVILLLKKDSGLSSVKKHVQTLQFDPDFVLAVAVLLCGVTGSDSLEAFVKLIDYAAEQGVRDTRTLSTARGGNCRAAIFLSQVLSVLFLAGLVHEKRKWQHYEQPPVVLIECAKRHLRSMSDITLKQSLRLARRAELQCLEVFFRLNSSEFKIFEDVCMSGLTDSDMSVRFMSTRGLQSVYYMYPEGGKGICQHFFKVQERLLDASTTMTGTDGATDNTVEQRHRARQDIVDPRLCKDTCLSVLMSLYVSACSSQAALPEVLTACVQLASITVSLYGVGTPSLISRWLKAIAEFYGYANVSNLLTDHFCGLWNHFIATSNRPAPLEEDNMGWMKCDPLAPLPHGETLMEQFPLSTLLGKELDANVRRMQFVKKLDMILPVGVLHSFISGDSTDPKRGWYKFVDELVSCWFDSRQGERPPESVVSGIGAQLTTDMFAYSFILLAHPDPELKRRGHQMIDVAEERARIHISTLSLSHLGHIASKMARFTVWNIIQGNDDDLITQSDLWKDALKAMKEKYSKFDWKLINMADLLIEFYVLVLRSESFDPRAVCAVECFKVFVMEIRDAICESAVLQHLLLSICFQSIKQLAVRNRRRIGRVLCLLVRENCECFMKSADKFGKYLGFVVQEISDILSKCNQREQGILCLNADDQAELEWVIFAVCSDLGSGLGKYALDIDIAPDGISTSLDKLNTLIISCRKIVLSETSEGKQKVNLSPRARMGRRNLVDQQIQMFIGREQSRGIKFYSPLPFSGMLSMSSQKYHRKVPEERISGSLTDVRLSAVTASIDTVRDSSKSAKKLCGNLAHTLLYLSSSGTFGETNFNRVNDTVSLADALGELGALDASEYELSPADQDGDLSRLYRRHFHRGSLREIKTTYALVMHENVLTYLSSIFFEGTRYGDIDPTVLEETLKTLKIVLNIDEGVSALARSKDGELKGFLEPFEHSPPSNWSTISGGWERTTRCTSRQFMELWTSSGELGFEAWICSLTACLTRESTDPVLKACSALCAIRVDLAVFLFPYALENMLRKFDDELKPDDEEQAGDVKKISSTNEVSRASKAVNQGVNFVLTGAMDDKQNMLSKGDSHPLSNSQPLQAIQLIVHSINFLRETEKARFVETNGRRQQQRTAGKSKGKSFKRTITGGSSVTSRPSHVDDLAYGCLVNIDLLAVARAAVRVNMPYSAMQYVEMWLEKKQGGKITSLSSLVNDEMVNTLRSILVDAYGFDSDDDGMYGINDGRTLKSQLVTYNREGQYAKALPLYDVSLQFSNQQLHIEDIANNNPSRLVEGMLTSLQSLGYNHLLEGYLESLQRCQISTSNPTQALEQKYKIAWKRMQWEAVLPGLSMCGDNLNDGMTSCTFTQQRMIFQGLRAIAHGDFTHLLRVMTKAKEQVLRSVQLSLHSFESTRDSYTALVHLQAIHEIEELADHIQKATPAKENSIFLSTPTTGLKVLNSRLVVPEGEPLTMMPLLERWKQRRDQIKNDFDKAESLLMLEEILLQVSKSSDNAEVLTNLYLDLASLSRKVGRTAVAYRALLKLEELDERGSLAKHEKMQWQIQKAKLLWKQGETGSAIWTGKKISSELTTSLQDSSLPATGVVSLQLLQVKVLTITGKWIASQRSESSQVILEEFFQKATEIITNMGIEAVSERSRDAAKAHFALADFMAAMYQQVSTRVTSQEWLTGKKVVQARHDELQELQTMEQAMQNENRAHIHALNKEVFHDMNERSKVEASVDQFLMGALCSYGKGLTLSSQAELDMIFRVLSLWFNNQRKADINRVVIEEIIGMVPSFKFVPLSYQIISRINNTSDTGTFQTALQKLVIKLSVQHPHHTLVQLIALKNSGDVEGKGALQFRTNIGDAKAEGAKVYLAELMKSEQRELLESLDSMANAYVQLALFEVSRPEEKNSSFESDNF</sequence>
<dbReference type="Pfam" id="PF02259">
    <property type="entry name" value="FAT"/>
    <property type="match status" value="1"/>
</dbReference>
<feature type="domain" description="FAT" evidence="2">
    <location>
        <begin position="2298"/>
        <end position="2967"/>
    </location>
</feature>
<dbReference type="Proteomes" id="UP000198211">
    <property type="component" value="Unassembled WGS sequence"/>
</dbReference>